<sequence length="329" mass="35850">MAQPSSPHGLRSVSPYSQHRAPDDQGIETDPATIIPCNTTTDNIFLQAVDPALLPVGTPYAQPNSPQVPAANAPIVLSEASASDLYAPIDGFPHPQRFNHVLPPFSSLLLDGVPEDQKCNNCFIRGWSCNGRNPCAACVMGRTPCTRDPTQRLVLVALRHALQQSTTQPAHPFAIPMPPYPHNPMTFTPSPSPEHRSDHPASFSTTIKRQEEVVATSLQVDPMPPRAGGSSRVMQDLAPEEACQRCGKRGTGFWRHDKKGRRICPDCVISTRRPPPQVQNYRVGGPCARCGATLAPVWRRGPKRELLCNACGLRRADKTADGNSKKARK</sequence>
<keyword evidence="1" id="KW-0479">Metal-binding</keyword>
<dbReference type="Pfam" id="PF00320">
    <property type="entry name" value="GATA"/>
    <property type="match status" value="1"/>
</dbReference>
<feature type="domain" description="GATA-type" evidence="3">
    <location>
        <begin position="281"/>
        <end position="313"/>
    </location>
</feature>
<dbReference type="SMART" id="SM00401">
    <property type="entry name" value="ZnF_GATA"/>
    <property type="match status" value="1"/>
</dbReference>
<dbReference type="AlphaFoldDB" id="A0A167IXL7"/>
<keyword evidence="1" id="KW-0862">Zinc</keyword>
<evidence type="ECO:0000313" key="4">
    <source>
        <dbReference type="EMBL" id="KZO93064.1"/>
    </source>
</evidence>
<dbReference type="EMBL" id="KV417304">
    <property type="protein sequence ID" value="KZO93064.1"/>
    <property type="molecule type" value="Genomic_DNA"/>
</dbReference>
<organism evidence="4 5">
    <name type="scientific">Calocera viscosa (strain TUFC12733)</name>
    <dbReference type="NCBI Taxonomy" id="1330018"/>
    <lineage>
        <taxon>Eukaryota</taxon>
        <taxon>Fungi</taxon>
        <taxon>Dikarya</taxon>
        <taxon>Basidiomycota</taxon>
        <taxon>Agaricomycotina</taxon>
        <taxon>Dacrymycetes</taxon>
        <taxon>Dacrymycetales</taxon>
        <taxon>Dacrymycetaceae</taxon>
        <taxon>Calocera</taxon>
    </lineage>
</organism>
<feature type="region of interest" description="Disordered" evidence="2">
    <location>
        <begin position="1"/>
        <end position="34"/>
    </location>
</feature>
<evidence type="ECO:0000256" key="2">
    <source>
        <dbReference type="SAM" id="MobiDB-lite"/>
    </source>
</evidence>
<dbReference type="PROSITE" id="PS50114">
    <property type="entry name" value="GATA_ZN_FINGER_2"/>
    <property type="match status" value="2"/>
</dbReference>
<dbReference type="GO" id="GO:0008270">
    <property type="term" value="F:zinc ion binding"/>
    <property type="evidence" value="ECO:0007669"/>
    <property type="project" value="UniProtKB-KW"/>
</dbReference>
<evidence type="ECO:0000256" key="1">
    <source>
        <dbReference type="PROSITE-ProRule" id="PRU00094"/>
    </source>
</evidence>
<evidence type="ECO:0000259" key="3">
    <source>
        <dbReference type="PROSITE" id="PS50114"/>
    </source>
</evidence>
<gene>
    <name evidence="4" type="ORF">CALVIDRAFT_267112</name>
</gene>
<reference evidence="4 5" key="1">
    <citation type="journal article" date="2016" name="Mol. Biol. Evol.">
        <title>Comparative Genomics of Early-Diverging Mushroom-Forming Fungi Provides Insights into the Origins of Lignocellulose Decay Capabilities.</title>
        <authorList>
            <person name="Nagy L.G."/>
            <person name="Riley R."/>
            <person name="Tritt A."/>
            <person name="Adam C."/>
            <person name="Daum C."/>
            <person name="Floudas D."/>
            <person name="Sun H."/>
            <person name="Yadav J.S."/>
            <person name="Pangilinan J."/>
            <person name="Larsson K.H."/>
            <person name="Matsuura K."/>
            <person name="Barry K."/>
            <person name="Labutti K."/>
            <person name="Kuo R."/>
            <person name="Ohm R.A."/>
            <person name="Bhattacharya S.S."/>
            <person name="Shirouzu T."/>
            <person name="Yoshinaga Y."/>
            <person name="Martin F.M."/>
            <person name="Grigoriev I.V."/>
            <person name="Hibbett D.S."/>
        </authorList>
    </citation>
    <scope>NUCLEOTIDE SEQUENCE [LARGE SCALE GENOMIC DNA]</scope>
    <source>
        <strain evidence="4 5">TUFC12733</strain>
    </source>
</reference>
<dbReference type="GO" id="GO:0043565">
    <property type="term" value="F:sequence-specific DNA binding"/>
    <property type="evidence" value="ECO:0007669"/>
    <property type="project" value="InterPro"/>
</dbReference>
<dbReference type="Proteomes" id="UP000076738">
    <property type="component" value="Unassembled WGS sequence"/>
</dbReference>
<accession>A0A167IXL7</accession>
<dbReference type="InterPro" id="IPR013088">
    <property type="entry name" value="Znf_NHR/GATA"/>
</dbReference>
<evidence type="ECO:0000313" key="5">
    <source>
        <dbReference type="Proteomes" id="UP000076738"/>
    </source>
</evidence>
<dbReference type="SUPFAM" id="SSF57716">
    <property type="entry name" value="Glucocorticoid receptor-like (DNA-binding domain)"/>
    <property type="match status" value="1"/>
</dbReference>
<name>A0A167IXL7_CALVF</name>
<keyword evidence="5" id="KW-1185">Reference proteome</keyword>
<protein>
    <recommendedName>
        <fullName evidence="3">GATA-type domain-containing protein</fullName>
    </recommendedName>
</protein>
<dbReference type="Gene3D" id="3.30.50.10">
    <property type="entry name" value="Erythroid Transcription Factor GATA-1, subunit A"/>
    <property type="match status" value="1"/>
</dbReference>
<feature type="domain" description="GATA-type" evidence="3">
    <location>
        <begin position="243"/>
        <end position="267"/>
    </location>
</feature>
<dbReference type="GO" id="GO:0006355">
    <property type="term" value="P:regulation of DNA-templated transcription"/>
    <property type="evidence" value="ECO:0007669"/>
    <property type="project" value="InterPro"/>
</dbReference>
<keyword evidence="1" id="KW-0863">Zinc-finger</keyword>
<proteinExistence type="predicted"/>
<dbReference type="OrthoDB" id="515401at2759"/>
<dbReference type="STRING" id="1330018.A0A167IXL7"/>
<dbReference type="InterPro" id="IPR000679">
    <property type="entry name" value="Znf_GATA"/>
</dbReference>